<accession>A0AAE0PDE8</accession>
<gene>
    <name evidence="2" type="ORF">B0T20DRAFT_232067</name>
</gene>
<evidence type="ECO:0000256" key="1">
    <source>
        <dbReference type="SAM" id="SignalP"/>
    </source>
</evidence>
<feature type="chain" id="PRO_5042123818" description="Secreted protein" evidence="1">
    <location>
        <begin position="19"/>
        <end position="145"/>
    </location>
</feature>
<reference evidence="2" key="1">
    <citation type="journal article" date="2023" name="Mol. Phylogenet. Evol.">
        <title>Genome-scale phylogeny and comparative genomics of the fungal order Sordariales.</title>
        <authorList>
            <person name="Hensen N."/>
            <person name="Bonometti L."/>
            <person name="Westerberg I."/>
            <person name="Brannstrom I.O."/>
            <person name="Guillou S."/>
            <person name="Cros-Aarteil S."/>
            <person name="Calhoun S."/>
            <person name="Haridas S."/>
            <person name="Kuo A."/>
            <person name="Mondo S."/>
            <person name="Pangilinan J."/>
            <person name="Riley R."/>
            <person name="LaButti K."/>
            <person name="Andreopoulos B."/>
            <person name="Lipzen A."/>
            <person name="Chen C."/>
            <person name="Yan M."/>
            <person name="Daum C."/>
            <person name="Ng V."/>
            <person name="Clum A."/>
            <person name="Steindorff A."/>
            <person name="Ohm R.A."/>
            <person name="Martin F."/>
            <person name="Silar P."/>
            <person name="Natvig D.O."/>
            <person name="Lalanne C."/>
            <person name="Gautier V."/>
            <person name="Ament-Velasquez S.L."/>
            <person name="Kruys A."/>
            <person name="Hutchinson M.I."/>
            <person name="Powell A.J."/>
            <person name="Barry K."/>
            <person name="Miller A.N."/>
            <person name="Grigoriev I.V."/>
            <person name="Debuchy R."/>
            <person name="Gladieux P."/>
            <person name="Hiltunen Thoren M."/>
            <person name="Johannesson H."/>
        </authorList>
    </citation>
    <scope>NUCLEOTIDE SEQUENCE</scope>
    <source>
        <strain evidence="2">FGSC 1904</strain>
    </source>
</reference>
<sequence length="145" mass="16095">MLNLAILLCPTSPSCVCGDIPQYGRSDLGFFNSNAIGMKKTCLKPRFTLTKPSAIYPILGLGSCLGIYGPHMGIRWVWFLSAFPTSHSRRCPRKHPDWMNVQQSFSSMPVQSFGANARHRCLDPRARSRAVLPSFLSVRSVLVPV</sequence>
<comment type="caution">
    <text evidence="2">The sequence shown here is derived from an EMBL/GenBank/DDBJ whole genome shotgun (WGS) entry which is preliminary data.</text>
</comment>
<keyword evidence="3" id="KW-1185">Reference proteome</keyword>
<dbReference type="Proteomes" id="UP001281003">
    <property type="component" value="Unassembled WGS sequence"/>
</dbReference>
<reference evidence="2" key="2">
    <citation type="submission" date="2023-07" db="EMBL/GenBank/DDBJ databases">
        <authorList>
            <consortium name="Lawrence Berkeley National Laboratory"/>
            <person name="Haridas S."/>
            <person name="Hensen N."/>
            <person name="Bonometti L."/>
            <person name="Westerberg I."/>
            <person name="Brannstrom I.O."/>
            <person name="Guillou S."/>
            <person name="Cros-Aarteil S."/>
            <person name="Calhoun S."/>
            <person name="Kuo A."/>
            <person name="Mondo S."/>
            <person name="Pangilinan J."/>
            <person name="Riley R."/>
            <person name="LaButti K."/>
            <person name="Andreopoulos B."/>
            <person name="Lipzen A."/>
            <person name="Chen C."/>
            <person name="Yanf M."/>
            <person name="Daum C."/>
            <person name="Ng V."/>
            <person name="Clum A."/>
            <person name="Steindorff A."/>
            <person name="Ohm R."/>
            <person name="Martin F."/>
            <person name="Silar P."/>
            <person name="Natvig D."/>
            <person name="Lalanne C."/>
            <person name="Gautier V."/>
            <person name="Ament-velasquez S.L."/>
            <person name="Kruys A."/>
            <person name="Hutchinson M.I."/>
            <person name="Powell A.J."/>
            <person name="Barry K."/>
            <person name="Miller A.N."/>
            <person name="Grigoriev I.V."/>
            <person name="Debuchy R."/>
            <person name="Gladieux P."/>
            <person name="Thoren M.H."/>
            <person name="Johannesson H."/>
        </authorList>
    </citation>
    <scope>NUCLEOTIDE SEQUENCE</scope>
    <source>
        <strain evidence="2">FGSC 1904</strain>
    </source>
</reference>
<evidence type="ECO:0008006" key="4">
    <source>
        <dbReference type="Google" id="ProtNLM"/>
    </source>
</evidence>
<proteinExistence type="predicted"/>
<feature type="signal peptide" evidence="1">
    <location>
        <begin position="1"/>
        <end position="18"/>
    </location>
</feature>
<protein>
    <recommendedName>
        <fullName evidence="4">Secreted protein</fullName>
    </recommendedName>
</protein>
<dbReference type="AlphaFoldDB" id="A0AAE0PDE8"/>
<keyword evidence="1" id="KW-0732">Signal</keyword>
<name>A0AAE0PDE8_SORBR</name>
<dbReference type="EMBL" id="JAUTDP010000007">
    <property type="protein sequence ID" value="KAK3397797.1"/>
    <property type="molecule type" value="Genomic_DNA"/>
</dbReference>
<evidence type="ECO:0000313" key="3">
    <source>
        <dbReference type="Proteomes" id="UP001281003"/>
    </source>
</evidence>
<evidence type="ECO:0000313" key="2">
    <source>
        <dbReference type="EMBL" id="KAK3397797.1"/>
    </source>
</evidence>
<organism evidence="2 3">
    <name type="scientific">Sordaria brevicollis</name>
    <dbReference type="NCBI Taxonomy" id="83679"/>
    <lineage>
        <taxon>Eukaryota</taxon>
        <taxon>Fungi</taxon>
        <taxon>Dikarya</taxon>
        <taxon>Ascomycota</taxon>
        <taxon>Pezizomycotina</taxon>
        <taxon>Sordariomycetes</taxon>
        <taxon>Sordariomycetidae</taxon>
        <taxon>Sordariales</taxon>
        <taxon>Sordariaceae</taxon>
        <taxon>Sordaria</taxon>
    </lineage>
</organism>